<accession>A0AAW0KQ16</accession>
<evidence type="ECO:0000313" key="3">
    <source>
        <dbReference type="Proteomes" id="UP000237347"/>
    </source>
</evidence>
<name>A0AAW0KQ16_QUESU</name>
<dbReference type="InterPro" id="IPR026960">
    <property type="entry name" value="RVT-Znf"/>
</dbReference>
<proteinExistence type="predicted"/>
<evidence type="ECO:0000259" key="1">
    <source>
        <dbReference type="Pfam" id="PF13966"/>
    </source>
</evidence>
<gene>
    <name evidence="2" type="ORF">CFP56_016614</name>
</gene>
<organism evidence="2 3">
    <name type="scientific">Quercus suber</name>
    <name type="common">Cork oak</name>
    <dbReference type="NCBI Taxonomy" id="58331"/>
    <lineage>
        <taxon>Eukaryota</taxon>
        <taxon>Viridiplantae</taxon>
        <taxon>Streptophyta</taxon>
        <taxon>Embryophyta</taxon>
        <taxon>Tracheophyta</taxon>
        <taxon>Spermatophyta</taxon>
        <taxon>Magnoliopsida</taxon>
        <taxon>eudicotyledons</taxon>
        <taxon>Gunneridae</taxon>
        <taxon>Pentapetalae</taxon>
        <taxon>rosids</taxon>
        <taxon>fabids</taxon>
        <taxon>Fagales</taxon>
        <taxon>Fagaceae</taxon>
        <taxon>Quercus</taxon>
    </lineage>
</organism>
<sequence length="96" mass="11343">MWQCYHKSITMRTILVARGMDVSLLCPVCNEAPESIIHALRDCRYVRTFWNSFPTPFQPNLFYETNMLDWLRLNCCSSCPYSHLNIDWGIIFNYGL</sequence>
<dbReference type="Proteomes" id="UP000237347">
    <property type="component" value="Unassembled WGS sequence"/>
</dbReference>
<protein>
    <recommendedName>
        <fullName evidence="1">Reverse transcriptase zinc-binding domain-containing protein</fullName>
    </recommendedName>
</protein>
<evidence type="ECO:0000313" key="2">
    <source>
        <dbReference type="EMBL" id="KAK7840523.1"/>
    </source>
</evidence>
<dbReference type="EMBL" id="PKMF04000260">
    <property type="protein sequence ID" value="KAK7840523.1"/>
    <property type="molecule type" value="Genomic_DNA"/>
</dbReference>
<feature type="domain" description="Reverse transcriptase zinc-binding" evidence="1">
    <location>
        <begin position="1"/>
        <end position="50"/>
    </location>
</feature>
<reference evidence="2 3" key="1">
    <citation type="journal article" date="2018" name="Sci. Data">
        <title>The draft genome sequence of cork oak.</title>
        <authorList>
            <person name="Ramos A.M."/>
            <person name="Usie A."/>
            <person name="Barbosa P."/>
            <person name="Barros P.M."/>
            <person name="Capote T."/>
            <person name="Chaves I."/>
            <person name="Simoes F."/>
            <person name="Abreu I."/>
            <person name="Carrasquinho I."/>
            <person name="Faro C."/>
            <person name="Guimaraes J.B."/>
            <person name="Mendonca D."/>
            <person name="Nobrega F."/>
            <person name="Rodrigues L."/>
            <person name="Saibo N.J.M."/>
            <person name="Varela M.C."/>
            <person name="Egas C."/>
            <person name="Matos J."/>
            <person name="Miguel C.M."/>
            <person name="Oliveira M.M."/>
            <person name="Ricardo C.P."/>
            <person name="Goncalves S."/>
        </authorList>
    </citation>
    <scope>NUCLEOTIDE SEQUENCE [LARGE SCALE GENOMIC DNA]</scope>
    <source>
        <strain evidence="3">cv. HL8</strain>
    </source>
</reference>
<comment type="caution">
    <text evidence="2">The sequence shown here is derived from an EMBL/GenBank/DDBJ whole genome shotgun (WGS) entry which is preliminary data.</text>
</comment>
<keyword evidence="3" id="KW-1185">Reference proteome</keyword>
<dbReference type="Pfam" id="PF13966">
    <property type="entry name" value="zf-RVT"/>
    <property type="match status" value="1"/>
</dbReference>
<dbReference type="AlphaFoldDB" id="A0AAW0KQ16"/>